<feature type="region of interest" description="Disordered" evidence="2">
    <location>
        <begin position="334"/>
        <end position="354"/>
    </location>
</feature>
<dbReference type="Proteomes" id="UP000297861">
    <property type="component" value="Unassembled WGS sequence"/>
</dbReference>
<accession>A0A4Y8L1P3</accession>
<sequence length="376" mass="42135">MNIPIYNCLINENPEDDSGIYAISFVDSPANESDFIALSKQQSEVFLNKDPHKQILTGVVLRPDQLIYRKDSKLGEYYIKFSTEQIEKIAQKMMRTGLALQNTTHQHQAPLKGNYLSELWIIEDPEKDKSRALGFSSLPKGTLMCSYKIADKHYWDTEIMTGNVKGFSLEGFFIQKPETQSNLKSNKLNKMNKKSKTTALLSRISRFFLDIQSAEKADSTSSGIAYLIFTLADGKEVYVDKDGFTTLDGEQLPAGEHPLSDGNILVVDEDGQMIETKESSVKNNDLEQATAPESLQAAGKESVETLKKKIADLESKLSELAIIAQEANSEIQTLRKHTPSSLPVSTARKGRKHTEMKRYEQMAQALSLSIKNKQNK</sequence>
<dbReference type="OrthoDB" id="1445418at2"/>
<dbReference type="InterPro" id="IPR027924">
    <property type="entry name" value="XkdF"/>
</dbReference>
<dbReference type="AlphaFoldDB" id="A0A4Y8L1P3"/>
<reference evidence="4 5" key="1">
    <citation type="submission" date="2019-03" db="EMBL/GenBank/DDBJ databases">
        <title>San Antonio Military Medical Center submission to MRSN (WRAIR), pending publication.</title>
        <authorList>
            <person name="Blyth D.M."/>
            <person name="Mccarthy S.L."/>
            <person name="Schall S.E."/>
            <person name="Stam J.A."/>
            <person name="Ong A.C."/>
            <person name="Mcgann P.T."/>
        </authorList>
    </citation>
    <scope>NUCLEOTIDE SEQUENCE [LARGE SCALE GENOMIC DNA]</scope>
    <source>
        <strain evidence="4 5">MRSN571793</strain>
    </source>
</reference>
<organism evidence="4 5">
    <name type="scientific">Dysgonomonas capnocytophagoides</name>
    <dbReference type="NCBI Taxonomy" id="45254"/>
    <lineage>
        <taxon>Bacteria</taxon>
        <taxon>Pseudomonadati</taxon>
        <taxon>Bacteroidota</taxon>
        <taxon>Bacteroidia</taxon>
        <taxon>Bacteroidales</taxon>
        <taxon>Dysgonomonadaceae</taxon>
        <taxon>Dysgonomonas</taxon>
    </lineage>
</organism>
<evidence type="ECO:0000256" key="2">
    <source>
        <dbReference type="SAM" id="MobiDB-lite"/>
    </source>
</evidence>
<keyword evidence="5" id="KW-1185">Reference proteome</keyword>
<dbReference type="STRING" id="1121485.GCA_000426485_00612"/>
<comment type="caution">
    <text evidence="4">The sequence shown here is derived from an EMBL/GenBank/DDBJ whole genome shotgun (WGS) entry which is preliminary data.</text>
</comment>
<proteinExistence type="predicted"/>
<name>A0A4Y8L1P3_9BACT</name>
<evidence type="ECO:0000313" key="5">
    <source>
        <dbReference type="Proteomes" id="UP000297861"/>
    </source>
</evidence>
<feature type="domain" description="Phage-like element PBSX protein XkdF" evidence="3">
    <location>
        <begin position="45"/>
        <end position="172"/>
    </location>
</feature>
<feature type="coiled-coil region" evidence="1">
    <location>
        <begin position="303"/>
        <end position="330"/>
    </location>
</feature>
<dbReference type="RefSeq" id="WP_134436510.1">
    <property type="nucleotide sequence ID" value="NZ_SOML01000006.1"/>
</dbReference>
<gene>
    <name evidence="4" type="ORF">E2605_11330</name>
</gene>
<evidence type="ECO:0000259" key="3">
    <source>
        <dbReference type="Pfam" id="PF14550"/>
    </source>
</evidence>
<evidence type="ECO:0000313" key="4">
    <source>
        <dbReference type="EMBL" id="TFD96177.1"/>
    </source>
</evidence>
<dbReference type="Pfam" id="PF14550">
    <property type="entry name" value="Peptidase_S78_2"/>
    <property type="match status" value="1"/>
</dbReference>
<dbReference type="EMBL" id="SOML01000006">
    <property type="protein sequence ID" value="TFD96177.1"/>
    <property type="molecule type" value="Genomic_DNA"/>
</dbReference>
<protein>
    <recommendedName>
        <fullName evidence="3">Phage-like element PBSX protein XkdF domain-containing protein</fullName>
    </recommendedName>
</protein>
<evidence type="ECO:0000256" key="1">
    <source>
        <dbReference type="SAM" id="Coils"/>
    </source>
</evidence>
<keyword evidence="1" id="KW-0175">Coiled coil</keyword>